<proteinExistence type="predicted"/>
<dbReference type="FunFam" id="2.130.10.10:FF:000509">
    <property type="entry name" value="U3 small nucleolar RNA-interacting protein"/>
    <property type="match status" value="1"/>
</dbReference>
<dbReference type="SUPFAM" id="SSF50978">
    <property type="entry name" value="WD40 repeat-like"/>
    <property type="match status" value="1"/>
</dbReference>
<dbReference type="Gene3D" id="2.130.10.10">
    <property type="entry name" value="YVTN repeat-like/Quinoprotein amine dehydrogenase"/>
    <property type="match status" value="1"/>
</dbReference>
<keyword evidence="2 5" id="KW-0853">WD repeat</keyword>
<feature type="repeat" description="WD" evidence="5">
    <location>
        <begin position="415"/>
        <end position="430"/>
    </location>
</feature>
<dbReference type="InterPro" id="IPR036322">
    <property type="entry name" value="WD40_repeat_dom_sf"/>
</dbReference>
<feature type="repeat" description="WD" evidence="5">
    <location>
        <begin position="225"/>
        <end position="266"/>
    </location>
</feature>
<dbReference type="OrthoDB" id="189968at2759"/>
<dbReference type="EMBL" id="FN648374">
    <property type="protein sequence ID" value="CBJ30558.1"/>
    <property type="molecule type" value="Genomic_DNA"/>
</dbReference>
<feature type="compositionally biased region" description="Basic and acidic residues" evidence="6">
    <location>
        <begin position="110"/>
        <end position="119"/>
    </location>
</feature>
<dbReference type="PANTHER" id="PTHR19865:SF0">
    <property type="entry name" value="U3 SMALL NUCLEOLAR RNA-INTERACTING PROTEIN 2"/>
    <property type="match status" value="1"/>
</dbReference>
<organism evidence="7 8">
    <name type="scientific">Ectocarpus siliculosus</name>
    <name type="common">Brown alga</name>
    <name type="synonym">Conferva siliculosa</name>
    <dbReference type="NCBI Taxonomy" id="2880"/>
    <lineage>
        <taxon>Eukaryota</taxon>
        <taxon>Sar</taxon>
        <taxon>Stramenopiles</taxon>
        <taxon>Ochrophyta</taxon>
        <taxon>PX clade</taxon>
        <taxon>Phaeophyceae</taxon>
        <taxon>Ectocarpales</taxon>
        <taxon>Ectocarpaceae</taxon>
        <taxon>Ectocarpus</taxon>
    </lineage>
</organism>
<dbReference type="PANTHER" id="PTHR19865">
    <property type="entry name" value="U3 SMALL NUCLEOLAR RNA INTERACTING PROTEIN 2"/>
    <property type="match status" value="1"/>
</dbReference>
<dbReference type="AlphaFoldDB" id="D7FPV1"/>
<name>D7FPV1_ECTSI</name>
<dbReference type="InterPro" id="IPR001680">
    <property type="entry name" value="WD40_rpt"/>
</dbReference>
<dbReference type="PROSITE" id="PS50294">
    <property type="entry name" value="WD_REPEATS_REGION"/>
    <property type="match status" value="3"/>
</dbReference>
<dbReference type="CDD" id="cd00200">
    <property type="entry name" value="WD40"/>
    <property type="match status" value="1"/>
</dbReference>
<dbReference type="eggNOG" id="KOG0299">
    <property type="taxonomic scope" value="Eukaryota"/>
</dbReference>
<dbReference type="InterPro" id="IPR020472">
    <property type="entry name" value="WD40_PAC1"/>
</dbReference>
<evidence type="ECO:0000256" key="6">
    <source>
        <dbReference type="SAM" id="MobiDB-lite"/>
    </source>
</evidence>
<accession>D7FPV1</accession>
<evidence type="ECO:0000256" key="4">
    <source>
        <dbReference type="ARBA" id="ARBA00023242"/>
    </source>
</evidence>
<dbReference type="Proteomes" id="UP000002630">
    <property type="component" value="Linkage Group LG13"/>
</dbReference>
<keyword evidence="3" id="KW-0677">Repeat</keyword>
<feature type="compositionally biased region" description="Acidic residues" evidence="6">
    <location>
        <begin position="48"/>
        <end position="63"/>
    </location>
</feature>
<feature type="compositionally biased region" description="Low complexity" evidence="6">
    <location>
        <begin position="1"/>
        <end position="24"/>
    </location>
</feature>
<keyword evidence="4" id="KW-0539">Nucleus</keyword>
<dbReference type="STRING" id="2880.D7FPV1"/>
<gene>
    <name evidence="7" type="ORF">Esi_0199_0059</name>
</gene>
<dbReference type="InterPro" id="IPR015943">
    <property type="entry name" value="WD40/YVTN_repeat-like_dom_sf"/>
</dbReference>
<dbReference type="Pfam" id="PF00400">
    <property type="entry name" value="WD40"/>
    <property type="match status" value="5"/>
</dbReference>
<sequence>MPPKRSIGAAGSRGMSSRTGSSRGRSSRQEPRTAKRPRQQAQSALAWGDDDPDAGDSDSEDGDGGGGAGAALSKERKEVEEAKEQAEAEARETAEEKRLRLARDVLMKLDAEQRENREEGTDEEDDDAPGDYIGDRLAHARLEATGQLYREVAKGLQGQQISPTAVRHMRGHKLSPTCVVLSPDDTTAFSGSKDNSIIRWDVETGKRVTMLPHWRKLPGGKVPSVKAHSKEVLTLAVSGDGRYLASGGRDRLINVWDCRTDTVVETFRGHQDTVSSLAFRANSLALFSGSHDRCVKHWDLNEMGYVETMFGHQSEINAIDSWRKERLVTGGRDRTVRLWKVLEDSHLVFRPVGGGSIDCVRMLNEDWFTTGGEDGSLALWFAMKKKPAMLVPAAHGYSAVGIPRWISAIGCLKQSDLVVSGSNDGSVRLWRADVEARSLEQVASVPLEGFVNGLAVSSTGKFLVAAVGQEHRLGRWEHQKKARNEICVVPLPSGAEDEVAVAMDTESAEEDQGDIDGEEAG</sequence>
<evidence type="ECO:0000256" key="2">
    <source>
        <dbReference type="ARBA" id="ARBA00022574"/>
    </source>
</evidence>
<feature type="region of interest" description="Disordered" evidence="6">
    <location>
        <begin position="502"/>
        <end position="521"/>
    </location>
</feature>
<dbReference type="PRINTS" id="PR00320">
    <property type="entry name" value="GPROTEINBRPT"/>
</dbReference>
<feature type="compositionally biased region" description="Acidic residues" evidence="6">
    <location>
        <begin position="120"/>
        <end position="129"/>
    </location>
</feature>
<feature type="region of interest" description="Disordered" evidence="6">
    <location>
        <begin position="110"/>
        <end position="131"/>
    </location>
</feature>
<feature type="region of interest" description="Disordered" evidence="6">
    <location>
        <begin position="1"/>
        <end position="96"/>
    </location>
</feature>
<reference evidence="7 8" key="1">
    <citation type="journal article" date="2010" name="Nature">
        <title>The Ectocarpus genome and the independent evolution of multicellularity in brown algae.</title>
        <authorList>
            <person name="Cock J.M."/>
            <person name="Sterck L."/>
            <person name="Rouze P."/>
            <person name="Scornet D."/>
            <person name="Allen A.E."/>
            <person name="Amoutzias G."/>
            <person name="Anthouard V."/>
            <person name="Artiguenave F."/>
            <person name="Aury J.M."/>
            <person name="Badger J.H."/>
            <person name="Beszteri B."/>
            <person name="Billiau K."/>
            <person name="Bonnet E."/>
            <person name="Bothwell J.H."/>
            <person name="Bowler C."/>
            <person name="Boyen C."/>
            <person name="Brownlee C."/>
            <person name="Carrano C.J."/>
            <person name="Charrier B."/>
            <person name="Cho G.Y."/>
            <person name="Coelho S.M."/>
            <person name="Collen J."/>
            <person name="Corre E."/>
            <person name="Da Silva C."/>
            <person name="Delage L."/>
            <person name="Delaroque N."/>
            <person name="Dittami S.M."/>
            <person name="Doulbeau S."/>
            <person name="Elias M."/>
            <person name="Farnham G."/>
            <person name="Gachon C.M."/>
            <person name="Gschloessl B."/>
            <person name="Heesch S."/>
            <person name="Jabbari K."/>
            <person name="Jubin C."/>
            <person name="Kawai H."/>
            <person name="Kimura K."/>
            <person name="Kloareg B."/>
            <person name="Kupper F.C."/>
            <person name="Lang D."/>
            <person name="Le Bail A."/>
            <person name="Leblanc C."/>
            <person name="Lerouge P."/>
            <person name="Lohr M."/>
            <person name="Lopez P.J."/>
            <person name="Martens C."/>
            <person name="Maumus F."/>
            <person name="Michel G."/>
            <person name="Miranda-Saavedra D."/>
            <person name="Morales J."/>
            <person name="Moreau H."/>
            <person name="Motomura T."/>
            <person name="Nagasato C."/>
            <person name="Napoli C.A."/>
            <person name="Nelson D.R."/>
            <person name="Nyvall-Collen P."/>
            <person name="Peters A.F."/>
            <person name="Pommier C."/>
            <person name="Potin P."/>
            <person name="Poulain J."/>
            <person name="Quesneville H."/>
            <person name="Read B."/>
            <person name="Rensing S.A."/>
            <person name="Ritter A."/>
            <person name="Rousvoal S."/>
            <person name="Samanta M."/>
            <person name="Samson G."/>
            <person name="Schroeder D.C."/>
            <person name="Segurens B."/>
            <person name="Strittmatter M."/>
            <person name="Tonon T."/>
            <person name="Tregear J.W."/>
            <person name="Valentin K."/>
            <person name="von Dassow P."/>
            <person name="Yamagishi T."/>
            <person name="Van de Peer Y."/>
            <person name="Wincker P."/>
        </authorList>
    </citation>
    <scope>NUCLEOTIDE SEQUENCE [LARGE SCALE GENOMIC DNA]</scope>
    <source>
        <strain evidence="8">Ec32 / CCAP1310/4</strain>
    </source>
</reference>
<feature type="repeat" description="WD" evidence="5">
    <location>
        <begin position="267"/>
        <end position="308"/>
    </location>
</feature>
<evidence type="ECO:0000256" key="3">
    <source>
        <dbReference type="ARBA" id="ARBA00022737"/>
    </source>
</evidence>
<dbReference type="InterPro" id="IPR039241">
    <property type="entry name" value="Rrp9-like"/>
</dbReference>
<keyword evidence="8" id="KW-1185">Reference proteome</keyword>
<protein>
    <submittedName>
        <fullName evidence="7">Similar to U3 small nucleolar RNA interacting protein 2</fullName>
    </submittedName>
</protein>
<dbReference type="GO" id="GO:0032040">
    <property type="term" value="C:small-subunit processome"/>
    <property type="evidence" value="ECO:0007669"/>
    <property type="project" value="TreeGrafter"/>
</dbReference>
<feature type="repeat" description="WD" evidence="5">
    <location>
        <begin position="309"/>
        <end position="341"/>
    </location>
</feature>
<dbReference type="InParanoid" id="D7FPV1"/>
<evidence type="ECO:0000313" key="8">
    <source>
        <dbReference type="Proteomes" id="UP000002630"/>
    </source>
</evidence>
<evidence type="ECO:0000256" key="5">
    <source>
        <dbReference type="PROSITE-ProRule" id="PRU00221"/>
    </source>
</evidence>
<evidence type="ECO:0000256" key="1">
    <source>
        <dbReference type="ARBA" id="ARBA00004123"/>
    </source>
</evidence>
<dbReference type="GO" id="GO:0034511">
    <property type="term" value="F:U3 snoRNA binding"/>
    <property type="evidence" value="ECO:0007669"/>
    <property type="project" value="InterPro"/>
</dbReference>
<evidence type="ECO:0000313" key="7">
    <source>
        <dbReference type="EMBL" id="CBJ30558.1"/>
    </source>
</evidence>
<dbReference type="EMBL" id="FN649738">
    <property type="protein sequence ID" value="CBJ30558.1"/>
    <property type="molecule type" value="Genomic_DNA"/>
</dbReference>
<feature type="compositionally biased region" description="Basic and acidic residues" evidence="6">
    <location>
        <begin position="73"/>
        <end position="96"/>
    </location>
</feature>
<dbReference type="OMA" id="CSLRIWK"/>
<dbReference type="PROSITE" id="PS50082">
    <property type="entry name" value="WD_REPEATS_2"/>
    <property type="match status" value="5"/>
</dbReference>
<comment type="subcellular location">
    <subcellularLocation>
        <location evidence="1">Nucleus</location>
    </subcellularLocation>
</comment>
<dbReference type="SMART" id="SM00320">
    <property type="entry name" value="WD40"/>
    <property type="match status" value="7"/>
</dbReference>
<feature type="compositionally biased region" description="Acidic residues" evidence="6">
    <location>
        <begin position="506"/>
        <end position="521"/>
    </location>
</feature>
<feature type="repeat" description="WD" evidence="5">
    <location>
        <begin position="169"/>
        <end position="210"/>
    </location>
</feature>